<dbReference type="OrthoDB" id="504886at2"/>
<organism evidence="2 3">
    <name type="scientific">Dulcicalothrix desertica PCC 7102</name>
    <dbReference type="NCBI Taxonomy" id="232991"/>
    <lineage>
        <taxon>Bacteria</taxon>
        <taxon>Bacillati</taxon>
        <taxon>Cyanobacteriota</taxon>
        <taxon>Cyanophyceae</taxon>
        <taxon>Nostocales</taxon>
        <taxon>Calotrichaceae</taxon>
        <taxon>Dulcicalothrix</taxon>
    </lineage>
</organism>
<dbReference type="RefSeq" id="WP_127083174.1">
    <property type="nucleotide sequence ID" value="NZ_RSCL01000012.1"/>
</dbReference>
<feature type="compositionally biased region" description="Low complexity" evidence="1">
    <location>
        <begin position="92"/>
        <end position="104"/>
    </location>
</feature>
<evidence type="ECO:0000256" key="1">
    <source>
        <dbReference type="SAM" id="MobiDB-lite"/>
    </source>
</evidence>
<reference evidence="2" key="1">
    <citation type="submission" date="2018-12" db="EMBL/GenBank/DDBJ databases">
        <authorList>
            <person name="Will S."/>
            <person name="Neumann-Schaal M."/>
            <person name="Henke P."/>
        </authorList>
    </citation>
    <scope>NUCLEOTIDE SEQUENCE</scope>
    <source>
        <strain evidence="2">PCC 7102</strain>
    </source>
</reference>
<evidence type="ECO:0000313" key="3">
    <source>
        <dbReference type="Proteomes" id="UP000271624"/>
    </source>
</evidence>
<accession>A0A3S1IX43</accession>
<keyword evidence="3" id="KW-1185">Reference proteome</keyword>
<feature type="compositionally biased region" description="Polar residues" evidence="1">
    <location>
        <begin position="106"/>
        <end position="136"/>
    </location>
</feature>
<reference evidence="2" key="2">
    <citation type="journal article" date="2019" name="Genome Biol. Evol.">
        <title>Day and night: Metabolic profiles and evolutionary relationships of six axenic non-marine cyanobacteria.</title>
        <authorList>
            <person name="Will S.E."/>
            <person name="Henke P."/>
            <person name="Boedeker C."/>
            <person name="Huang S."/>
            <person name="Brinkmann H."/>
            <person name="Rohde M."/>
            <person name="Jarek M."/>
            <person name="Friedl T."/>
            <person name="Seufert S."/>
            <person name="Schumacher M."/>
            <person name="Overmann J."/>
            <person name="Neumann-Schaal M."/>
            <person name="Petersen J."/>
        </authorList>
    </citation>
    <scope>NUCLEOTIDE SEQUENCE [LARGE SCALE GENOMIC DNA]</scope>
    <source>
        <strain evidence="2">PCC 7102</strain>
    </source>
</reference>
<name>A0A3S1IX43_9CYAN</name>
<evidence type="ECO:0000313" key="2">
    <source>
        <dbReference type="EMBL" id="RUT03900.1"/>
    </source>
</evidence>
<dbReference type="AlphaFoldDB" id="A0A3S1IX43"/>
<protein>
    <submittedName>
        <fullName evidence="2">Uncharacterized protein</fullName>
    </submittedName>
</protein>
<gene>
    <name evidence="2" type="ORF">DSM106972_048140</name>
</gene>
<sequence>MSSKLFFAPIPLLVGGWMFTSSFTVSTIMQQTTPYSTQQQPVEVEMPEPAKSFLRIGGAVLAVAAPSSLVFWELTSKKRHLTQPPQLLLKASQNVSNQQSQPSSFGVDNTQPKVKSVASTHTDINRVDTSYQQTNSPPVPKQVPNFYQTGAYESINSGNKVDAERRMSGAINEDKYGDIKSLVYENTVGIVGKEKGSGKTSKLGYLIAEHIKLGHLVWMVNPFAKGQHWKGIKVFGRGYNFVEATNAIREFTRIAFFRIAEAGDETKEYEPFEDIHIHLSLDEMSNYSSEVDNIDATVMPKFWEAVVQFVRQSNMSVSFASHGDTQAMLGGAKALAGKSETIKDAIVWLYAQAVTDRNIEGNKRCAGWAYLIRPDGGERQKLRVDIPTWMQGPPATRLDGKDKYNYIQLVQKYCPQFLYLPTNAQQPVSNNSQTEVDTEQFRQKLIQQEDIWGLDEEPNH</sequence>
<proteinExistence type="predicted"/>
<feature type="region of interest" description="Disordered" evidence="1">
    <location>
        <begin position="92"/>
        <end position="143"/>
    </location>
</feature>
<comment type="caution">
    <text evidence="2">The sequence shown here is derived from an EMBL/GenBank/DDBJ whole genome shotgun (WGS) entry which is preliminary data.</text>
</comment>
<dbReference type="EMBL" id="RSCL01000012">
    <property type="protein sequence ID" value="RUT03900.1"/>
    <property type="molecule type" value="Genomic_DNA"/>
</dbReference>
<dbReference type="Proteomes" id="UP000271624">
    <property type="component" value="Unassembled WGS sequence"/>
</dbReference>